<proteinExistence type="predicted"/>
<protein>
    <submittedName>
        <fullName evidence="1">Uncharacterized protein</fullName>
    </submittedName>
</protein>
<organism evidence="1 2">
    <name type="scientific">Massilia agri</name>
    <dbReference type="NCBI Taxonomy" id="1886785"/>
    <lineage>
        <taxon>Bacteria</taxon>
        <taxon>Pseudomonadati</taxon>
        <taxon>Pseudomonadota</taxon>
        <taxon>Betaproteobacteria</taxon>
        <taxon>Burkholderiales</taxon>
        <taxon>Oxalobacteraceae</taxon>
        <taxon>Telluria group</taxon>
        <taxon>Massilia</taxon>
    </lineage>
</organism>
<dbReference type="RefSeq" id="WP_258828529.1">
    <property type="nucleotide sequence ID" value="NZ_JANUHA010000009.1"/>
</dbReference>
<dbReference type="EMBL" id="JANUHA010000009">
    <property type="protein sequence ID" value="MCS0597504.1"/>
    <property type="molecule type" value="Genomic_DNA"/>
</dbReference>
<comment type="caution">
    <text evidence="1">The sequence shown here is derived from an EMBL/GenBank/DDBJ whole genome shotgun (WGS) entry which is preliminary data.</text>
</comment>
<sequence>MADQTLDALNEVHGQAKPDDIGLGEWIWGALQGDFNAERTTGQIGFDMVVSLIPVVDTICDLRDLCANIRQYRVDPTNKVTLFFIATAQWSKARCVWCGCT</sequence>
<dbReference type="InterPro" id="IPR049802">
    <property type="entry name" value="RhsC-like_FIX"/>
</dbReference>
<evidence type="ECO:0000313" key="1">
    <source>
        <dbReference type="EMBL" id="MCS0597504.1"/>
    </source>
</evidence>
<dbReference type="CDD" id="cd20746">
    <property type="entry name" value="FIX_Ntox15_NUC_DUF4112_RhsA-like"/>
    <property type="match status" value="1"/>
</dbReference>
<dbReference type="Proteomes" id="UP001206572">
    <property type="component" value="Unassembled WGS sequence"/>
</dbReference>
<reference evidence="1 2" key="1">
    <citation type="submission" date="2022-08" db="EMBL/GenBank/DDBJ databases">
        <title>Reclassification of Massilia species as members of the genera Telluria, Duganella, Pseudoduganella, Mokoshia gen. nov. and Zemynaea gen. nov. using orthogonal and non-orthogonal genome-based approaches.</title>
        <authorList>
            <person name="Bowman J.P."/>
        </authorList>
    </citation>
    <scope>NUCLEOTIDE SEQUENCE [LARGE SCALE GENOMIC DNA]</scope>
    <source>
        <strain evidence="1 2">JCM 31661</strain>
    </source>
</reference>
<gene>
    <name evidence="1" type="ORF">NX780_14225</name>
</gene>
<name>A0ABT2AMM5_9BURK</name>
<accession>A0ABT2AMM5</accession>
<evidence type="ECO:0000313" key="2">
    <source>
        <dbReference type="Proteomes" id="UP001206572"/>
    </source>
</evidence>
<keyword evidence="2" id="KW-1185">Reference proteome</keyword>